<gene>
    <name evidence="1" type="ORF">DFH08DRAFT_897916</name>
</gene>
<protein>
    <submittedName>
        <fullName evidence="1">Uncharacterized protein</fullName>
    </submittedName>
</protein>
<sequence>MRADNRLVFHPYSWMDNERSPALRFFELETGPHDVLFSQISARDLVRLMQTCRCTYTLVKAICFNVPRLLSRFFGDATSVDDFRRMQGYTGAIISGSTALQFFNRLTWPNTDLDIYITRASAAIAVVFILENGYTFSPRDFQDRNVSLQLCEAVKDSPPGYRGKGIANVLDFYKDGTKIQLIIVKTTPMEVILHFHSTCVMNIITHDAAFSLYPWSTFVTKETLAVDPVGAWEDDLTGRELKEDARQKYADRGWTIIRSPSASGKSELGVRMVRSVGDRFTWTIFLPPVYDETTDAGSTKYSWQLDCDAETTWPTLC</sequence>
<organism evidence="1 2">
    <name type="scientific">Mycena albidolilacea</name>
    <dbReference type="NCBI Taxonomy" id="1033008"/>
    <lineage>
        <taxon>Eukaryota</taxon>
        <taxon>Fungi</taxon>
        <taxon>Dikarya</taxon>
        <taxon>Basidiomycota</taxon>
        <taxon>Agaricomycotina</taxon>
        <taxon>Agaricomycetes</taxon>
        <taxon>Agaricomycetidae</taxon>
        <taxon>Agaricales</taxon>
        <taxon>Marasmiineae</taxon>
        <taxon>Mycenaceae</taxon>
        <taxon>Mycena</taxon>
    </lineage>
</organism>
<keyword evidence="2" id="KW-1185">Reference proteome</keyword>
<name>A0AAD6Z7Y8_9AGAR</name>
<dbReference type="AlphaFoldDB" id="A0AAD6Z7Y8"/>
<comment type="caution">
    <text evidence="1">The sequence shown here is derived from an EMBL/GenBank/DDBJ whole genome shotgun (WGS) entry which is preliminary data.</text>
</comment>
<dbReference type="Proteomes" id="UP001218218">
    <property type="component" value="Unassembled WGS sequence"/>
</dbReference>
<evidence type="ECO:0000313" key="1">
    <source>
        <dbReference type="EMBL" id="KAJ7311539.1"/>
    </source>
</evidence>
<dbReference type="EMBL" id="JARIHO010000075">
    <property type="protein sequence ID" value="KAJ7311539.1"/>
    <property type="molecule type" value="Genomic_DNA"/>
</dbReference>
<evidence type="ECO:0000313" key="2">
    <source>
        <dbReference type="Proteomes" id="UP001218218"/>
    </source>
</evidence>
<dbReference type="CDD" id="cd09917">
    <property type="entry name" value="F-box_SF"/>
    <property type="match status" value="1"/>
</dbReference>
<reference evidence="1" key="1">
    <citation type="submission" date="2023-03" db="EMBL/GenBank/DDBJ databases">
        <title>Massive genome expansion in bonnet fungi (Mycena s.s.) driven by repeated elements and novel gene families across ecological guilds.</title>
        <authorList>
            <consortium name="Lawrence Berkeley National Laboratory"/>
            <person name="Harder C.B."/>
            <person name="Miyauchi S."/>
            <person name="Viragh M."/>
            <person name="Kuo A."/>
            <person name="Thoen E."/>
            <person name="Andreopoulos B."/>
            <person name="Lu D."/>
            <person name="Skrede I."/>
            <person name="Drula E."/>
            <person name="Henrissat B."/>
            <person name="Morin E."/>
            <person name="Kohler A."/>
            <person name="Barry K."/>
            <person name="LaButti K."/>
            <person name="Morin E."/>
            <person name="Salamov A."/>
            <person name="Lipzen A."/>
            <person name="Mereny Z."/>
            <person name="Hegedus B."/>
            <person name="Baldrian P."/>
            <person name="Stursova M."/>
            <person name="Weitz H."/>
            <person name="Taylor A."/>
            <person name="Grigoriev I.V."/>
            <person name="Nagy L.G."/>
            <person name="Martin F."/>
            <person name="Kauserud H."/>
        </authorList>
    </citation>
    <scope>NUCLEOTIDE SEQUENCE</scope>
    <source>
        <strain evidence="1">CBHHK002</strain>
    </source>
</reference>
<proteinExistence type="predicted"/>
<accession>A0AAD6Z7Y8</accession>